<dbReference type="InterPro" id="IPR051412">
    <property type="entry name" value="Formin_Homology_Diaphanous_sf"/>
</dbReference>
<dbReference type="PANTHER" id="PTHR45691">
    <property type="entry name" value="PROTEIN DIAPHANOUS"/>
    <property type="match status" value="1"/>
</dbReference>
<feature type="compositionally biased region" description="Pro residues" evidence="1">
    <location>
        <begin position="51"/>
        <end position="60"/>
    </location>
</feature>
<gene>
    <name evidence="2" type="ORF">BU14_0058s0047</name>
</gene>
<feature type="region of interest" description="Disordered" evidence="1">
    <location>
        <begin position="212"/>
        <end position="244"/>
    </location>
</feature>
<protein>
    <submittedName>
        <fullName evidence="2">Uncharacterized protein</fullName>
    </submittedName>
</protein>
<name>A0A1X6PHD2_PORUM</name>
<accession>A0A1X6PHD2</accession>
<feature type="compositionally biased region" description="Basic and acidic residues" evidence="1">
    <location>
        <begin position="393"/>
        <end position="408"/>
    </location>
</feature>
<feature type="compositionally biased region" description="Basic residues" evidence="1">
    <location>
        <begin position="39"/>
        <end position="50"/>
    </location>
</feature>
<feature type="region of interest" description="Disordered" evidence="1">
    <location>
        <begin position="467"/>
        <end position="679"/>
    </location>
</feature>
<proteinExistence type="predicted"/>
<feature type="compositionally biased region" description="Basic and acidic residues" evidence="1">
    <location>
        <begin position="362"/>
        <end position="378"/>
    </location>
</feature>
<keyword evidence="3" id="KW-1185">Reference proteome</keyword>
<organism evidence="2 3">
    <name type="scientific">Porphyra umbilicalis</name>
    <name type="common">Purple laver</name>
    <name type="synonym">Red alga</name>
    <dbReference type="NCBI Taxonomy" id="2786"/>
    <lineage>
        <taxon>Eukaryota</taxon>
        <taxon>Rhodophyta</taxon>
        <taxon>Bangiophyceae</taxon>
        <taxon>Bangiales</taxon>
        <taxon>Bangiaceae</taxon>
        <taxon>Porphyra</taxon>
    </lineage>
</organism>
<feature type="compositionally biased region" description="Basic residues" evidence="1">
    <location>
        <begin position="626"/>
        <end position="646"/>
    </location>
</feature>
<evidence type="ECO:0000256" key="1">
    <source>
        <dbReference type="SAM" id="MobiDB-lite"/>
    </source>
</evidence>
<feature type="compositionally biased region" description="Low complexity" evidence="1">
    <location>
        <begin position="604"/>
        <end position="619"/>
    </location>
</feature>
<feature type="region of interest" description="Disordered" evidence="1">
    <location>
        <begin position="265"/>
        <end position="329"/>
    </location>
</feature>
<feature type="compositionally biased region" description="Low complexity" evidence="1">
    <location>
        <begin position="498"/>
        <end position="507"/>
    </location>
</feature>
<feature type="compositionally biased region" description="Gly residues" evidence="1">
    <location>
        <begin position="232"/>
        <end position="244"/>
    </location>
</feature>
<dbReference type="EMBL" id="KV918780">
    <property type="protein sequence ID" value="OSX80136.1"/>
    <property type="molecule type" value="Genomic_DNA"/>
</dbReference>
<feature type="compositionally biased region" description="Basic and acidic residues" evidence="1">
    <location>
        <begin position="286"/>
        <end position="296"/>
    </location>
</feature>
<feature type="region of interest" description="Disordered" evidence="1">
    <location>
        <begin position="341"/>
        <end position="420"/>
    </location>
</feature>
<dbReference type="GO" id="GO:0030041">
    <property type="term" value="P:actin filament polymerization"/>
    <property type="evidence" value="ECO:0007669"/>
    <property type="project" value="TreeGrafter"/>
</dbReference>
<feature type="compositionally biased region" description="Gly residues" evidence="1">
    <location>
        <begin position="379"/>
        <end position="392"/>
    </location>
</feature>
<evidence type="ECO:0000313" key="3">
    <source>
        <dbReference type="Proteomes" id="UP000218209"/>
    </source>
</evidence>
<dbReference type="GO" id="GO:0005884">
    <property type="term" value="C:actin filament"/>
    <property type="evidence" value="ECO:0007669"/>
    <property type="project" value="TreeGrafter"/>
</dbReference>
<feature type="region of interest" description="Disordered" evidence="1">
    <location>
        <begin position="39"/>
        <end position="88"/>
    </location>
</feature>
<dbReference type="AlphaFoldDB" id="A0A1X6PHD2"/>
<reference evidence="2 3" key="1">
    <citation type="submission" date="2017-03" db="EMBL/GenBank/DDBJ databases">
        <title>WGS assembly of Porphyra umbilicalis.</title>
        <authorList>
            <person name="Brawley S.H."/>
            <person name="Blouin N.A."/>
            <person name="Ficko-Blean E."/>
            <person name="Wheeler G.L."/>
            <person name="Lohr M."/>
            <person name="Goodson H.V."/>
            <person name="Jenkins J.W."/>
            <person name="Blaby-Haas C.E."/>
            <person name="Helliwell K.E."/>
            <person name="Chan C."/>
            <person name="Marriage T."/>
            <person name="Bhattacharya D."/>
            <person name="Klein A.S."/>
            <person name="Badis Y."/>
            <person name="Brodie J."/>
            <person name="Cao Y."/>
            <person name="Collen J."/>
            <person name="Dittami S.M."/>
            <person name="Gachon C.M."/>
            <person name="Green B.R."/>
            <person name="Karpowicz S."/>
            <person name="Kim J.W."/>
            <person name="Kudahl U."/>
            <person name="Lin S."/>
            <person name="Michel G."/>
            <person name="Mittag M."/>
            <person name="Olson B.J."/>
            <person name="Pangilinan J."/>
            <person name="Peng Y."/>
            <person name="Qiu H."/>
            <person name="Shu S."/>
            <person name="Singer J.T."/>
            <person name="Smith A.G."/>
            <person name="Sprecher B.N."/>
            <person name="Wagner V."/>
            <person name="Wang W."/>
            <person name="Wang Z.-Y."/>
            <person name="Yan J."/>
            <person name="Yarish C."/>
            <person name="Zoeuner-Riek S."/>
            <person name="Zhuang Y."/>
            <person name="Zou Y."/>
            <person name="Lindquist E.A."/>
            <person name="Grimwood J."/>
            <person name="Barry K."/>
            <person name="Rokhsar D.S."/>
            <person name="Schmutz J."/>
            <person name="Stiller J.W."/>
            <person name="Grossman A.R."/>
            <person name="Prochnik S.E."/>
        </authorList>
    </citation>
    <scope>NUCLEOTIDE SEQUENCE [LARGE SCALE GENOMIC DNA]</scope>
    <source>
        <strain evidence="2">4086291</strain>
    </source>
</reference>
<dbReference type="Proteomes" id="UP000218209">
    <property type="component" value="Unassembled WGS sequence"/>
</dbReference>
<sequence>MPHRPTSRPPRTDHPARFEYRRHLLRIRFELDPRHVHPHVRRDRVRHAPRRPPPVVPPLQPVHHRHGRPKSVAQGGGQPPVIRRRPTHARQTVRLERVVAGRHEHEARLVGDQKRQHGVDKRGRIVGAGAARRERHVEDVAVRPVDAGGARVGEERHLVRVGERQPRVPRHDRGGAIAVVHVPVEDGHPRHAVHVCGRAAMATLERRQKPMPASGMAWWPGGRASTNAAEPRGGGGGGGATPATVGGGGAAVPAAAPAAPAPLASAGGLLPTPPASSAPDAADEADGVKEERRVDARQPPTHRQEGGPVAPRPDIGVGVQPPPPPRRHAGDLVHVRRLVHRQHRAEHRADALVRERRRRGPRERQAARRVEAAERRDGGGQPLGALGVGAGRGVREEHVRVDDGHRSEGGGGGGGGSATDAAAAATGVAVDGVAATPGAAGVPAIDAAAAASDGIAAAGAAAAAAAGGPVDAGDAPPPSMAMGRCGRRPVGAPGGRRGAPAQRAPTRAPRRQTRRPTPGTWAGVKAQAAPNAMGAPPPAGRGRDPRRRGRRASSVDASRREDVVCSPVDGEAAMGEATPPAGVGGSDSSRVGPARDDRVSLCLGASGVRSSSSANSAVAETDLKRFQPRRAAPRPARRRRRARRRDARGDGGRGAHAQLGPARVGVPPPPPVPPTAVAVHQPPPPPPPPFLAYHDRALASGVSSAVLTLRTSARRWRRATTVVGSARRAATCSTRSFEVRSASWRNGRTRLLSSRATRLRLTASRADVLTALAGCVGGRRSMICRWPSATAMHRGVSPAQHTGVASAPNRRSASTTGVAPRLTAKCNAVQPSWSVAFTSARAATNDVTGARGPDHHPKSRALTARCSAVEPSWASACTSAPAASSASTASALRLPPAQCSACSAVTPLLVWACTSAPAASSASTASALRSEASRREEEHGAESGLTCTPAAAASSASTASALPLPPAQCSAVEPSLLLACTSAPAASSVSIASAMPLRLPLYSAVVPSLRGRAVIGLGVHVGTGLHASTASAVPLRPALCSAIEPSLVLACMSAPAASSVSTTSALPLPPAWLQVDPPYSGHGGPPVVKDPGKKLDLMALWLAHNAPHFTVTWNDACCLARSCEPLDQSNGLCFRPKWTSRPPDLAFSGIPGPKKLDIQQTFPRGPAEIVLGAHVGTRRQQRFDRLGPAAAAGLVQRGAAEIILGVHVGERLQGNRTVARQDVDDVPRGWRAGHPAHPAVSRRRCA</sequence>
<dbReference type="PANTHER" id="PTHR45691:SF6">
    <property type="entry name" value="PROTEIN DIAPHANOUS"/>
    <property type="match status" value="1"/>
</dbReference>
<feature type="region of interest" description="Disordered" evidence="1">
    <location>
        <begin position="1226"/>
        <end position="1246"/>
    </location>
</feature>
<evidence type="ECO:0000313" key="2">
    <source>
        <dbReference type="EMBL" id="OSX80136.1"/>
    </source>
</evidence>